<accession>A0A7C0VEJ4</accession>
<dbReference type="GO" id="GO:0016791">
    <property type="term" value="F:phosphatase activity"/>
    <property type="evidence" value="ECO:0007669"/>
    <property type="project" value="TreeGrafter"/>
</dbReference>
<dbReference type="PANTHER" id="PTHR42850:SF2">
    <property type="entry name" value="BLL5683 PROTEIN"/>
    <property type="match status" value="1"/>
</dbReference>
<dbReference type="InterPro" id="IPR024654">
    <property type="entry name" value="Calcineurin-like_PHP_lpxH"/>
</dbReference>
<dbReference type="Gene3D" id="3.60.21.10">
    <property type="match status" value="1"/>
</dbReference>
<sequence>MDGRVSTLDTIKDFYYISSMKILVASDVHGNLEALEEVLQDDYDYFVYLGDVCDYGPDPEPVLEILKNTAHVFILGNHDNAVAHGVDCRCSTKLHEIAVETRKYTIKQLKRGDIEYLKTLYPSHEFTYDDIKFAAFHATPRDPLFSYLYPCDDEEKFTDEMTIQHLYIGTPDLESADIILVGHSHYQYYRRFGKKFVLNPGSVGQPRDGIPYAAYAIIEDGNIILKRKKYDIKKTLKKIGEMPIPQKHINKLKKILKTGSV</sequence>
<dbReference type="SUPFAM" id="SSF56300">
    <property type="entry name" value="Metallo-dependent phosphatases"/>
    <property type="match status" value="1"/>
</dbReference>
<comment type="similarity">
    <text evidence="1">Belongs to the metallophosphoesterase superfamily. YfcE family.</text>
</comment>
<dbReference type="Proteomes" id="UP000885847">
    <property type="component" value="Unassembled WGS sequence"/>
</dbReference>
<gene>
    <name evidence="3" type="ORF">ENF18_08535</name>
</gene>
<evidence type="ECO:0000256" key="1">
    <source>
        <dbReference type="ARBA" id="ARBA00008950"/>
    </source>
</evidence>
<dbReference type="PIRSF" id="PIRSF000883">
    <property type="entry name" value="Pesterase_MJ0912"/>
    <property type="match status" value="1"/>
</dbReference>
<dbReference type="EMBL" id="DQWE01000397">
    <property type="protein sequence ID" value="HDI83818.1"/>
    <property type="molecule type" value="Genomic_DNA"/>
</dbReference>
<organism evidence="3">
    <name type="scientific">candidate division WOR-3 bacterium</name>
    <dbReference type="NCBI Taxonomy" id="2052148"/>
    <lineage>
        <taxon>Bacteria</taxon>
        <taxon>Bacteria division WOR-3</taxon>
    </lineage>
</organism>
<evidence type="ECO:0000313" key="3">
    <source>
        <dbReference type="EMBL" id="HDI83818.1"/>
    </source>
</evidence>
<dbReference type="InterPro" id="IPR029052">
    <property type="entry name" value="Metallo-depent_PP-like"/>
</dbReference>
<dbReference type="InterPro" id="IPR050126">
    <property type="entry name" value="Ap4A_hydrolase"/>
</dbReference>
<protein>
    <submittedName>
        <fullName evidence="3">Metallophosphoesterase</fullName>
    </submittedName>
</protein>
<dbReference type="AlphaFoldDB" id="A0A7C0VEJ4"/>
<reference evidence="3" key="1">
    <citation type="journal article" date="2020" name="mSystems">
        <title>Genome- and Community-Level Interaction Insights into Carbon Utilization and Element Cycling Functions of Hydrothermarchaeota in Hydrothermal Sediment.</title>
        <authorList>
            <person name="Zhou Z."/>
            <person name="Liu Y."/>
            <person name="Xu W."/>
            <person name="Pan J."/>
            <person name="Luo Z.H."/>
            <person name="Li M."/>
        </authorList>
    </citation>
    <scope>NUCLEOTIDE SEQUENCE [LARGE SCALE GENOMIC DNA]</scope>
    <source>
        <strain evidence="3">HyVt-102</strain>
    </source>
</reference>
<dbReference type="GO" id="GO:0005737">
    <property type="term" value="C:cytoplasm"/>
    <property type="evidence" value="ECO:0007669"/>
    <property type="project" value="TreeGrafter"/>
</dbReference>
<feature type="domain" description="Calcineurin-like phosphoesterase" evidence="2">
    <location>
        <begin position="20"/>
        <end position="218"/>
    </location>
</feature>
<dbReference type="InterPro" id="IPR011152">
    <property type="entry name" value="Pesterase_MJ0912"/>
</dbReference>
<dbReference type="PANTHER" id="PTHR42850">
    <property type="entry name" value="METALLOPHOSPHOESTERASE"/>
    <property type="match status" value="1"/>
</dbReference>
<name>A0A7C0VEJ4_UNCW3</name>
<proteinExistence type="inferred from homology"/>
<comment type="caution">
    <text evidence="3">The sequence shown here is derived from an EMBL/GenBank/DDBJ whole genome shotgun (WGS) entry which is preliminary data.</text>
</comment>
<evidence type="ECO:0000259" key="2">
    <source>
        <dbReference type="Pfam" id="PF12850"/>
    </source>
</evidence>
<dbReference type="Pfam" id="PF12850">
    <property type="entry name" value="Metallophos_2"/>
    <property type="match status" value="1"/>
</dbReference>